<dbReference type="InterPro" id="IPR000757">
    <property type="entry name" value="Beta-glucanase-like"/>
</dbReference>
<dbReference type="PANTHER" id="PTHR10963">
    <property type="entry name" value="GLYCOSYL HYDROLASE-RELATED"/>
    <property type="match status" value="1"/>
</dbReference>
<reference evidence="2 3" key="1">
    <citation type="journal article" date="2025" name="Microbiol. Resour. Announc.">
        <title>Draft genome sequences for Neonectria magnoliae and Neonectria punicea, canker pathogens of Liriodendron tulipifera and Acer saccharum in West Virginia.</title>
        <authorList>
            <person name="Petronek H.M."/>
            <person name="Kasson M.T."/>
            <person name="Metheny A.M."/>
            <person name="Stauder C.M."/>
            <person name="Lovett B."/>
            <person name="Lynch S.C."/>
            <person name="Garnas J.R."/>
            <person name="Kasson L.R."/>
            <person name="Stajich J.E."/>
        </authorList>
    </citation>
    <scope>NUCLEOTIDE SEQUENCE [LARGE SCALE GENOMIC DNA]</scope>
    <source>
        <strain evidence="2 3">NRRL 64653</strain>
    </source>
</reference>
<dbReference type="InterPro" id="IPR050546">
    <property type="entry name" value="Glycosyl_Hydrlase_16"/>
</dbReference>
<evidence type="ECO:0000313" key="3">
    <source>
        <dbReference type="Proteomes" id="UP001498476"/>
    </source>
</evidence>
<feature type="domain" description="GH16" evidence="1">
    <location>
        <begin position="12"/>
        <end position="282"/>
    </location>
</feature>
<dbReference type="CDD" id="cd02181">
    <property type="entry name" value="GH16_fungal_Lam16A_glucanase"/>
    <property type="match status" value="1"/>
</dbReference>
<dbReference type="Pfam" id="PF26113">
    <property type="entry name" value="GH16_XgeA"/>
    <property type="match status" value="1"/>
</dbReference>
<name>A0ABR1H8U6_9HYPO</name>
<proteinExistence type="predicted"/>
<dbReference type="PANTHER" id="PTHR10963:SF24">
    <property type="entry name" value="GLYCOSIDASE C21B10.07-RELATED"/>
    <property type="match status" value="1"/>
</dbReference>
<accession>A0ABR1H8U6</accession>
<keyword evidence="3" id="KW-1185">Reference proteome</keyword>
<sequence length="337" mass="36480">MSLLLAVASAQGISSRAPRQFSLKTTYDSTNFFDKFNFRDAAYFNSIDPAYGGDPTNGSVNYLSKSNAISSGLAKTCNGQVYLGVDSTNKAKLRGKSKTIHGRDSLRLESKATWSSGILIADIAHMPGTACGVWPSFWSYNFDEDPVGEIDIIEGINEQSQNVVSLHTCGACSFTKIGSIDGRSNCNNGGTESEQCEDGENFDGCGNTMTEGSYGSAFNKAKGGVYATWLEANSLKIYWWSRKNIPADITAGKPDPSKWGTPASQFTGGKGCDVGKYFKGQTIILNTAFCGSNIDQDTWDGECRASTGAKTCDAYITNNPRAFKETYWLINSIKIYQ</sequence>
<organism evidence="2 3">
    <name type="scientific">Neonectria punicea</name>
    <dbReference type="NCBI Taxonomy" id="979145"/>
    <lineage>
        <taxon>Eukaryota</taxon>
        <taxon>Fungi</taxon>
        <taxon>Dikarya</taxon>
        <taxon>Ascomycota</taxon>
        <taxon>Pezizomycotina</taxon>
        <taxon>Sordariomycetes</taxon>
        <taxon>Hypocreomycetidae</taxon>
        <taxon>Hypocreales</taxon>
        <taxon>Nectriaceae</taxon>
        <taxon>Neonectria</taxon>
    </lineage>
</organism>
<dbReference type="Proteomes" id="UP001498476">
    <property type="component" value="Unassembled WGS sequence"/>
</dbReference>
<dbReference type="PROSITE" id="PS51762">
    <property type="entry name" value="GH16_2"/>
    <property type="match status" value="1"/>
</dbReference>
<comment type="caution">
    <text evidence="2">The sequence shown here is derived from an EMBL/GenBank/DDBJ whole genome shotgun (WGS) entry which is preliminary data.</text>
</comment>
<protein>
    <recommendedName>
        <fullName evidence="1">GH16 domain-containing protein</fullName>
    </recommendedName>
</protein>
<gene>
    <name evidence="2" type="ORF">QQX98_004581</name>
</gene>
<evidence type="ECO:0000313" key="2">
    <source>
        <dbReference type="EMBL" id="KAK7417461.1"/>
    </source>
</evidence>
<dbReference type="InterPro" id="IPR013320">
    <property type="entry name" value="ConA-like_dom_sf"/>
</dbReference>
<dbReference type="EMBL" id="JAZAVJ010000057">
    <property type="protein sequence ID" value="KAK7417461.1"/>
    <property type="molecule type" value="Genomic_DNA"/>
</dbReference>
<dbReference type="Gene3D" id="2.60.120.200">
    <property type="match status" value="1"/>
</dbReference>
<evidence type="ECO:0000259" key="1">
    <source>
        <dbReference type="PROSITE" id="PS51762"/>
    </source>
</evidence>
<dbReference type="SUPFAM" id="SSF49899">
    <property type="entry name" value="Concanavalin A-like lectins/glucanases"/>
    <property type="match status" value="1"/>
</dbReference>